<accession>A0ABS2AQJ5</accession>
<organism evidence="1 2">
    <name type="scientific">Paractinoplanes ovalisporus</name>
    <dbReference type="NCBI Taxonomy" id="2810368"/>
    <lineage>
        <taxon>Bacteria</taxon>
        <taxon>Bacillati</taxon>
        <taxon>Actinomycetota</taxon>
        <taxon>Actinomycetes</taxon>
        <taxon>Micromonosporales</taxon>
        <taxon>Micromonosporaceae</taxon>
        <taxon>Paractinoplanes</taxon>
    </lineage>
</organism>
<keyword evidence="2" id="KW-1185">Reference proteome</keyword>
<evidence type="ECO:0000313" key="2">
    <source>
        <dbReference type="Proteomes" id="UP000632138"/>
    </source>
</evidence>
<dbReference type="RefSeq" id="WP_203381578.1">
    <property type="nucleotide sequence ID" value="NZ_JAENHP010000020.1"/>
</dbReference>
<sequence length="71" mass="7631">MAVGWTVTDGLRCRRPTVPAWCALRQAQEASAVPLVIHGGSGLPDQLRQPVFVAPDDNPELLKSPADRLGQ</sequence>
<proteinExistence type="predicted"/>
<gene>
    <name evidence="1" type="ORF">JIG36_39505</name>
</gene>
<comment type="caution">
    <text evidence="1">The sequence shown here is derived from an EMBL/GenBank/DDBJ whole genome shotgun (WGS) entry which is preliminary data.</text>
</comment>
<dbReference type="Proteomes" id="UP000632138">
    <property type="component" value="Unassembled WGS sequence"/>
</dbReference>
<protein>
    <recommendedName>
        <fullName evidence="3">Fructose-bisphosphate aldolase</fullName>
    </recommendedName>
</protein>
<dbReference type="EMBL" id="JAENHP010000020">
    <property type="protein sequence ID" value="MBM2621608.1"/>
    <property type="molecule type" value="Genomic_DNA"/>
</dbReference>
<evidence type="ECO:0008006" key="3">
    <source>
        <dbReference type="Google" id="ProtNLM"/>
    </source>
</evidence>
<reference evidence="1 2" key="1">
    <citation type="submission" date="2021-01" db="EMBL/GenBank/DDBJ databases">
        <title>Actinoplanes sp. nov. LDG1-06 isolated from lichen.</title>
        <authorList>
            <person name="Saeng-In P."/>
            <person name="Phongsopitanun W."/>
            <person name="Kanchanasin P."/>
            <person name="Yuki M."/>
            <person name="Kudo T."/>
            <person name="Ohkuma M."/>
            <person name="Tanasupawat S."/>
        </authorList>
    </citation>
    <scope>NUCLEOTIDE SEQUENCE [LARGE SCALE GENOMIC DNA]</scope>
    <source>
        <strain evidence="1 2">LDG1-06</strain>
    </source>
</reference>
<name>A0ABS2AQJ5_9ACTN</name>
<evidence type="ECO:0000313" key="1">
    <source>
        <dbReference type="EMBL" id="MBM2621608.1"/>
    </source>
</evidence>